<dbReference type="AlphaFoldDB" id="A0AAV4S4R1"/>
<organism evidence="1 2">
    <name type="scientific">Caerostris darwini</name>
    <dbReference type="NCBI Taxonomy" id="1538125"/>
    <lineage>
        <taxon>Eukaryota</taxon>
        <taxon>Metazoa</taxon>
        <taxon>Ecdysozoa</taxon>
        <taxon>Arthropoda</taxon>
        <taxon>Chelicerata</taxon>
        <taxon>Arachnida</taxon>
        <taxon>Araneae</taxon>
        <taxon>Araneomorphae</taxon>
        <taxon>Entelegynae</taxon>
        <taxon>Araneoidea</taxon>
        <taxon>Araneidae</taxon>
        <taxon>Caerostris</taxon>
    </lineage>
</organism>
<sequence length="92" mass="10532">MLTTSHNCFQCLLPPTGVELRGVVLRRDGFGKCSPQEEYFWTGILFLVWVGKTENLSKVAPGKGVFCKRQEVIKNDSFRYFKIWSLVTSRSV</sequence>
<evidence type="ECO:0000313" key="1">
    <source>
        <dbReference type="EMBL" id="GIY29115.1"/>
    </source>
</evidence>
<dbReference type="Proteomes" id="UP001054837">
    <property type="component" value="Unassembled WGS sequence"/>
</dbReference>
<accession>A0AAV4S4R1</accession>
<dbReference type="EMBL" id="BPLQ01007275">
    <property type="protein sequence ID" value="GIY29115.1"/>
    <property type="molecule type" value="Genomic_DNA"/>
</dbReference>
<gene>
    <name evidence="1" type="ORF">CDAR_6621</name>
</gene>
<reference evidence="1 2" key="1">
    <citation type="submission" date="2021-06" db="EMBL/GenBank/DDBJ databases">
        <title>Caerostris darwini draft genome.</title>
        <authorList>
            <person name="Kono N."/>
            <person name="Arakawa K."/>
        </authorList>
    </citation>
    <scope>NUCLEOTIDE SEQUENCE [LARGE SCALE GENOMIC DNA]</scope>
</reference>
<keyword evidence="2" id="KW-1185">Reference proteome</keyword>
<proteinExistence type="predicted"/>
<name>A0AAV4S4R1_9ARAC</name>
<comment type="caution">
    <text evidence="1">The sequence shown here is derived from an EMBL/GenBank/DDBJ whole genome shotgun (WGS) entry which is preliminary data.</text>
</comment>
<evidence type="ECO:0000313" key="2">
    <source>
        <dbReference type="Proteomes" id="UP001054837"/>
    </source>
</evidence>
<protein>
    <submittedName>
        <fullName evidence="1">Uncharacterized protein</fullName>
    </submittedName>
</protein>